<evidence type="ECO:0000256" key="2">
    <source>
        <dbReference type="SAM" id="Phobius"/>
    </source>
</evidence>
<sequence>MVLNNLKGLGMKQRTGWPIATGLLFGMMLVFLGVYPFRQDPLFGFLTHVSGAAMIGGLADWYAVTALFKKPLGISYKTALIPRSKARLVETARYMMVEELLRVQPVYMIIKKEQLPKRILMYFLSDDGRKQLNQFIEEVGSQLGNRFDGAPLRKEVTGAIKQGVEHWEVAPLLIRFGHLMMKYETAETLWLYINRMAQRLISSQGIQPYITGIVASMMNRYAGNSFWRELALALGSDSFSPERVAELIQHKATEFLKSQESIYSPMGQYVYNKVLWLLSELERNKEWRVQIENLKNRWITDALDDVDMAGDAKAWQGIFKRAQEEAEAYARNLLQDKAKMQSLERLLLYQLVPLLRKLRPFVDTSVVRELNTYSPERLSDLIKGKLYHDLQMIRINGSLVGAVLGGLFYVAAQLVQGGVSL</sequence>
<feature type="coiled-coil region" evidence="1">
    <location>
        <begin position="277"/>
        <end position="339"/>
    </location>
</feature>
<dbReference type="InterPro" id="IPR007383">
    <property type="entry name" value="DUF445"/>
</dbReference>
<keyword evidence="2" id="KW-1133">Transmembrane helix</keyword>
<organism evidence="3 4">
    <name type="scientific">Veillonella seminalis</name>
    <dbReference type="NCBI Taxonomy" id="1502943"/>
    <lineage>
        <taxon>Bacteria</taxon>
        <taxon>Bacillati</taxon>
        <taxon>Bacillota</taxon>
        <taxon>Negativicutes</taxon>
        <taxon>Veillonellales</taxon>
        <taxon>Veillonellaceae</taxon>
        <taxon>Veillonella</taxon>
    </lineage>
</organism>
<keyword evidence="1" id="KW-0175">Coiled coil</keyword>
<accession>A0A833C9V4</accession>
<evidence type="ECO:0000313" key="4">
    <source>
        <dbReference type="Proteomes" id="UP000434554"/>
    </source>
</evidence>
<gene>
    <name evidence="3" type="ORF">F8R14_10465</name>
</gene>
<dbReference type="PANTHER" id="PTHR38442:SF1">
    <property type="entry name" value="INNER MEMBRANE PROTEIN"/>
    <property type="match status" value="1"/>
</dbReference>
<evidence type="ECO:0000313" key="3">
    <source>
        <dbReference type="EMBL" id="KAB1476781.1"/>
    </source>
</evidence>
<dbReference type="AlphaFoldDB" id="A0A833C9V4"/>
<feature type="transmembrane region" description="Helical" evidence="2">
    <location>
        <begin position="43"/>
        <end position="68"/>
    </location>
</feature>
<proteinExistence type="predicted"/>
<keyword evidence="2" id="KW-0812">Transmembrane</keyword>
<keyword evidence="2" id="KW-0472">Membrane</keyword>
<dbReference type="EMBL" id="WBKH01000013">
    <property type="protein sequence ID" value="KAB1476781.1"/>
    <property type="molecule type" value="Genomic_DNA"/>
</dbReference>
<protein>
    <submittedName>
        <fullName evidence="3">DUF445 domain-containing protein</fullName>
    </submittedName>
</protein>
<feature type="transmembrane region" description="Helical" evidence="2">
    <location>
        <begin position="16"/>
        <end position="37"/>
    </location>
</feature>
<comment type="caution">
    <text evidence="3">The sequence shown here is derived from an EMBL/GenBank/DDBJ whole genome shotgun (WGS) entry which is preliminary data.</text>
</comment>
<dbReference type="Proteomes" id="UP000434554">
    <property type="component" value="Unassembled WGS sequence"/>
</dbReference>
<dbReference type="GO" id="GO:0005886">
    <property type="term" value="C:plasma membrane"/>
    <property type="evidence" value="ECO:0007669"/>
    <property type="project" value="TreeGrafter"/>
</dbReference>
<name>A0A833C9V4_9FIRM</name>
<dbReference type="PANTHER" id="PTHR38442">
    <property type="entry name" value="INNER MEMBRANE PROTEIN-RELATED"/>
    <property type="match status" value="1"/>
</dbReference>
<dbReference type="Pfam" id="PF04286">
    <property type="entry name" value="DUF445"/>
    <property type="match status" value="1"/>
</dbReference>
<reference evidence="3 4" key="1">
    <citation type="submission" date="2019-09" db="EMBL/GenBank/DDBJ databases">
        <title>Draft genome sequence of 3 type strains from the CCUG.</title>
        <authorList>
            <person name="Pineiro-Iglesias B."/>
            <person name="Tunovic T."/>
            <person name="Unosson C."/>
            <person name="Inganas E."/>
            <person name="Ohlen M."/>
            <person name="Cardew S."/>
            <person name="Jensie-Markopoulos S."/>
            <person name="Salva-Serra F."/>
            <person name="Jaen-Luchoro D."/>
            <person name="Karlsson R."/>
            <person name="Svensson-Stadler L."/>
            <person name="Chun J."/>
            <person name="Moore E."/>
        </authorList>
    </citation>
    <scope>NUCLEOTIDE SEQUENCE [LARGE SCALE GENOMIC DNA]</scope>
    <source>
        <strain evidence="3 4">CCUG 65427</strain>
    </source>
</reference>
<evidence type="ECO:0000256" key="1">
    <source>
        <dbReference type="SAM" id="Coils"/>
    </source>
</evidence>